<name>A0A0J1E9T6_RHOIS</name>
<reference evidence="3" key="1">
    <citation type="submission" date="2015-05" db="EMBL/GenBank/DDBJ databases">
        <title>Permanent draft genome of Rhodopirellula islandicus K833.</title>
        <authorList>
            <person name="Kizina J."/>
            <person name="Richter M."/>
            <person name="Glockner F.O."/>
            <person name="Harder J."/>
        </authorList>
    </citation>
    <scope>NUCLEOTIDE SEQUENCE [LARGE SCALE GENOMIC DNA]</scope>
    <source>
        <strain evidence="3">K833</strain>
    </source>
</reference>
<comment type="caution">
    <text evidence="3">The sequence shown here is derived from an EMBL/GenBank/DDBJ whole genome shotgun (WGS) entry which is preliminary data.</text>
</comment>
<dbReference type="EMBL" id="LECT01000044">
    <property type="protein sequence ID" value="KLU02224.1"/>
    <property type="molecule type" value="Genomic_DNA"/>
</dbReference>
<dbReference type="InterPro" id="IPR038333">
    <property type="entry name" value="T1MK-like_N_sf"/>
</dbReference>
<evidence type="ECO:0000313" key="4">
    <source>
        <dbReference type="Proteomes" id="UP000036367"/>
    </source>
</evidence>
<dbReference type="STRING" id="595434.RISK_005290"/>
<dbReference type="RefSeq" id="WP_047816371.1">
    <property type="nucleotide sequence ID" value="NZ_LECT01000044.1"/>
</dbReference>
<dbReference type="GO" id="GO:0009307">
    <property type="term" value="P:DNA restriction-modification system"/>
    <property type="evidence" value="ECO:0007669"/>
    <property type="project" value="UniProtKB-KW"/>
</dbReference>
<sequence length="90" mass="10012">MTRLKGATDVGDQINEKIIAPLVAANDQLDRSDFPDFDDASKLGDGKEKSERLTKLIAIFESRALDFSMNRADGGDILGDAYEYLMRHSF</sequence>
<keyword evidence="3" id="KW-0808">Transferase</keyword>
<evidence type="ECO:0000256" key="1">
    <source>
        <dbReference type="ARBA" id="ARBA00006594"/>
    </source>
</evidence>
<keyword evidence="3" id="KW-0489">Methyltransferase</keyword>
<dbReference type="PATRIC" id="fig|595434.4.peg.5025"/>
<proteinExistence type="inferred from homology"/>
<protein>
    <submittedName>
        <fullName evidence="3">Type I restriction-modification system, DNA-methyltransferase subunit M</fullName>
        <ecNumber evidence="3">2.1.1.72</ecNumber>
    </submittedName>
</protein>
<dbReference type="Proteomes" id="UP000036367">
    <property type="component" value="Unassembled WGS sequence"/>
</dbReference>
<evidence type="ECO:0000256" key="2">
    <source>
        <dbReference type="ARBA" id="ARBA00022747"/>
    </source>
</evidence>
<keyword evidence="2" id="KW-0680">Restriction system</keyword>
<organism evidence="3 4">
    <name type="scientific">Rhodopirellula islandica</name>
    <dbReference type="NCBI Taxonomy" id="595434"/>
    <lineage>
        <taxon>Bacteria</taxon>
        <taxon>Pseudomonadati</taxon>
        <taxon>Planctomycetota</taxon>
        <taxon>Planctomycetia</taxon>
        <taxon>Pirellulales</taxon>
        <taxon>Pirellulaceae</taxon>
        <taxon>Rhodopirellula</taxon>
    </lineage>
</organism>
<comment type="similarity">
    <text evidence="1">Belongs to the N(4)/N(6)-methyltransferase family.</text>
</comment>
<dbReference type="AlphaFoldDB" id="A0A0J1E9T6"/>
<keyword evidence="4" id="KW-1185">Reference proteome</keyword>
<dbReference type="GO" id="GO:0009007">
    <property type="term" value="F:site-specific DNA-methyltransferase (adenine-specific) activity"/>
    <property type="evidence" value="ECO:0007669"/>
    <property type="project" value="UniProtKB-EC"/>
</dbReference>
<accession>A0A0J1E9T6</accession>
<dbReference type="Gene3D" id="1.20.1260.30">
    <property type="match status" value="1"/>
</dbReference>
<evidence type="ECO:0000313" key="3">
    <source>
        <dbReference type="EMBL" id="KLU02224.1"/>
    </source>
</evidence>
<dbReference type="GO" id="GO:0032259">
    <property type="term" value="P:methylation"/>
    <property type="evidence" value="ECO:0007669"/>
    <property type="project" value="UniProtKB-KW"/>
</dbReference>
<gene>
    <name evidence="3" type="ORF">RISK_005290</name>
</gene>
<dbReference type="EC" id="2.1.1.72" evidence="3"/>